<feature type="region of interest" description="Disordered" evidence="7">
    <location>
        <begin position="23"/>
        <end position="104"/>
    </location>
</feature>
<evidence type="ECO:0000256" key="7">
    <source>
        <dbReference type="SAM" id="MobiDB-lite"/>
    </source>
</evidence>
<sequence>MGYYPPPSPNSLFTPAQWLAYASQFSGAPQPGPPPHHPGIPPSRSDAALQDATGHVLNNNGKRTSTSNPSGEKPRKKRKTRAPPPPLTEADLPLTGPTAPRATVANPVPITATLPSCTTPAPLHHFGSVLRTRLKTSDSTGATDVWANVHPSKDGKQPDVLPVNEPRSRSRPDKEYSANAGPARLKGIWKSYNISNGQTETFRDHFKAAHFEEWNNDVINNQLKGWEKLGFKNGVLPAPESSSPGTAQPPPEPFIQKGLSRRIVQWIAHSDQAINVVEDPLFRELLIYASTSPRRLEDKNILHRTLAHKLLVQEYEREMDELRTELKGALGRISFTCDLWSSVVLRSFFAITLHYVAEDGDHNIVLRSRLGAFRHILERHTGENLAEQFIAIVEELGILDKIGCITVDNAGNNNTMMAELEKLLKERNPHLQFSAEGNHIRCFPHVVNISVKHGLKALTEIPETSATVSDSASTNPVPSEDPDDYDFLESVDPDTALSGNPELLQVPKEYLEALASDPIKRARNLVTVCRASGQRRADLMRVIKEGNCESKWPNGEKIPEVQLLRDVDTRWSSILLMIDRLLTVYLGIEEQFKDPKYEDLRHHLLNSHQLQVLQDIREFLLIPHNIQELVSGDQTPTAPVVLPLYERFYQSLKKAVGAYPFIAHGIQASMTALHKYMVLTRKTRAYALAMVINPAVKLDWLEKHWAHDEAEAARAWVIEAMLEFRVAGKEQGAAKASDMNLPRPGSSGSESTPIRSSTTSTTNLSRTTGSGSMTSLGYTTIPASNSRSARSLQHGLDMFAELERRLEEKAAQISGTSNRATPVMPAPPSPASQETDEERLERLHAEDQAAVQQELQKYVSDGLDTRDPLSFWNDRLARARYPLLYQVALTMLAVQASSVGSERVFSSSKETDTLRRTGLSSAMMEILQILKSSLKSRYREHRGRHAVATPAELQVREKLVDDDQEAAQLLQHGRTQEFLRRVHEAHDDPIE</sequence>
<evidence type="ECO:0000256" key="4">
    <source>
        <dbReference type="ARBA" id="ARBA00022833"/>
    </source>
</evidence>
<dbReference type="InterPro" id="IPR012337">
    <property type="entry name" value="RNaseH-like_sf"/>
</dbReference>
<keyword evidence="3" id="KW-0863">Zinc-finger</keyword>
<dbReference type="Proteomes" id="UP000230002">
    <property type="component" value="Unassembled WGS sequence"/>
</dbReference>
<name>A0A2G8S345_9APHY</name>
<evidence type="ECO:0000256" key="1">
    <source>
        <dbReference type="ARBA" id="ARBA00004123"/>
    </source>
</evidence>
<keyword evidence="5" id="KW-0539">Nucleus</keyword>
<gene>
    <name evidence="9" type="ORF">GSI_09709</name>
</gene>
<dbReference type="PANTHER" id="PTHR46481:SF10">
    <property type="entry name" value="ZINC FINGER BED DOMAIN-CONTAINING PROTEIN 39"/>
    <property type="match status" value="1"/>
</dbReference>
<keyword evidence="6" id="KW-0175">Coiled coil</keyword>
<dbReference type="EMBL" id="AYKW01000027">
    <property type="protein sequence ID" value="PIL28172.1"/>
    <property type="molecule type" value="Genomic_DNA"/>
</dbReference>
<dbReference type="OrthoDB" id="2790258at2759"/>
<dbReference type="GO" id="GO:0046983">
    <property type="term" value="F:protein dimerization activity"/>
    <property type="evidence" value="ECO:0007669"/>
    <property type="project" value="InterPro"/>
</dbReference>
<feature type="compositionally biased region" description="Low complexity" evidence="7">
    <location>
        <begin position="749"/>
        <end position="772"/>
    </location>
</feature>
<feature type="compositionally biased region" description="Pro residues" evidence="7">
    <location>
        <begin position="30"/>
        <end position="41"/>
    </location>
</feature>
<dbReference type="PANTHER" id="PTHR46481">
    <property type="entry name" value="ZINC FINGER BED DOMAIN-CONTAINING PROTEIN 4"/>
    <property type="match status" value="1"/>
</dbReference>
<evidence type="ECO:0000313" key="9">
    <source>
        <dbReference type="EMBL" id="PIL28172.1"/>
    </source>
</evidence>
<comment type="caution">
    <text evidence="9">The sequence shown here is derived from an EMBL/GenBank/DDBJ whole genome shotgun (WGS) entry which is preliminary data.</text>
</comment>
<accession>A0A2G8S345</accession>
<feature type="compositionally biased region" description="Basic and acidic residues" evidence="7">
    <location>
        <begin position="166"/>
        <end position="176"/>
    </location>
</feature>
<dbReference type="GO" id="GO:0005634">
    <property type="term" value="C:nucleus"/>
    <property type="evidence" value="ECO:0007669"/>
    <property type="project" value="UniProtKB-SubCell"/>
</dbReference>
<evidence type="ECO:0000256" key="2">
    <source>
        <dbReference type="ARBA" id="ARBA00022723"/>
    </source>
</evidence>
<feature type="compositionally biased region" description="Polar residues" evidence="7">
    <location>
        <begin position="56"/>
        <end position="70"/>
    </location>
</feature>
<feature type="compositionally biased region" description="Polar residues" evidence="7">
    <location>
        <begin position="773"/>
        <end position="789"/>
    </location>
</feature>
<proteinExistence type="predicted"/>
<organism evidence="9 10">
    <name type="scientific">Ganoderma sinense ZZ0214-1</name>
    <dbReference type="NCBI Taxonomy" id="1077348"/>
    <lineage>
        <taxon>Eukaryota</taxon>
        <taxon>Fungi</taxon>
        <taxon>Dikarya</taxon>
        <taxon>Basidiomycota</taxon>
        <taxon>Agaricomycotina</taxon>
        <taxon>Agaricomycetes</taxon>
        <taxon>Polyporales</taxon>
        <taxon>Polyporaceae</taxon>
        <taxon>Ganoderma</taxon>
    </lineage>
</organism>
<feature type="region of interest" description="Disordered" evidence="7">
    <location>
        <begin position="235"/>
        <end position="254"/>
    </location>
</feature>
<evidence type="ECO:0000259" key="8">
    <source>
        <dbReference type="Pfam" id="PF05699"/>
    </source>
</evidence>
<comment type="subcellular location">
    <subcellularLocation>
        <location evidence="1">Nucleus</location>
    </subcellularLocation>
</comment>
<evidence type="ECO:0000313" key="10">
    <source>
        <dbReference type="Proteomes" id="UP000230002"/>
    </source>
</evidence>
<keyword evidence="2" id="KW-0479">Metal-binding</keyword>
<feature type="domain" description="HAT C-terminal dimerisation" evidence="8">
    <location>
        <begin position="859"/>
        <end position="932"/>
    </location>
</feature>
<feature type="region of interest" description="Disordered" evidence="7">
    <location>
        <begin position="733"/>
        <end position="789"/>
    </location>
</feature>
<dbReference type="AlphaFoldDB" id="A0A2G8S345"/>
<dbReference type="InterPro" id="IPR008906">
    <property type="entry name" value="HATC_C_dom"/>
</dbReference>
<evidence type="ECO:0000256" key="5">
    <source>
        <dbReference type="ARBA" id="ARBA00023242"/>
    </source>
</evidence>
<keyword evidence="10" id="KW-1185">Reference proteome</keyword>
<dbReference type="SUPFAM" id="SSF53098">
    <property type="entry name" value="Ribonuclease H-like"/>
    <property type="match status" value="1"/>
</dbReference>
<feature type="coiled-coil region" evidence="6">
    <location>
        <begin position="305"/>
        <end position="332"/>
    </location>
</feature>
<dbReference type="Pfam" id="PF05699">
    <property type="entry name" value="Dimer_Tnp_hAT"/>
    <property type="match status" value="1"/>
</dbReference>
<evidence type="ECO:0000256" key="3">
    <source>
        <dbReference type="ARBA" id="ARBA00022771"/>
    </source>
</evidence>
<protein>
    <recommendedName>
        <fullName evidence="8">HAT C-terminal dimerisation domain-containing protein</fullName>
    </recommendedName>
</protein>
<dbReference type="STRING" id="1077348.A0A2G8S345"/>
<reference evidence="9 10" key="1">
    <citation type="journal article" date="2015" name="Sci. Rep.">
        <title>Chromosome-level genome map provides insights into diverse defense mechanisms in the medicinal fungus Ganoderma sinense.</title>
        <authorList>
            <person name="Zhu Y."/>
            <person name="Xu J."/>
            <person name="Sun C."/>
            <person name="Zhou S."/>
            <person name="Xu H."/>
            <person name="Nelson D.R."/>
            <person name="Qian J."/>
            <person name="Song J."/>
            <person name="Luo H."/>
            <person name="Xiang L."/>
            <person name="Li Y."/>
            <person name="Xu Z."/>
            <person name="Ji A."/>
            <person name="Wang L."/>
            <person name="Lu S."/>
            <person name="Hayward A."/>
            <person name="Sun W."/>
            <person name="Li X."/>
            <person name="Schwartz D.C."/>
            <person name="Wang Y."/>
            <person name="Chen S."/>
        </authorList>
    </citation>
    <scope>NUCLEOTIDE SEQUENCE [LARGE SCALE GENOMIC DNA]</scope>
    <source>
        <strain evidence="9 10">ZZ0214-1</strain>
    </source>
</reference>
<dbReference type="GO" id="GO:0008270">
    <property type="term" value="F:zinc ion binding"/>
    <property type="evidence" value="ECO:0007669"/>
    <property type="project" value="UniProtKB-KW"/>
</dbReference>
<feature type="region of interest" description="Disordered" evidence="7">
    <location>
        <begin position="147"/>
        <end position="180"/>
    </location>
</feature>
<dbReference type="InterPro" id="IPR052035">
    <property type="entry name" value="ZnF_BED_domain_contain"/>
</dbReference>
<feature type="region of interest" description="Disordered" evidence="7">
    <location>
        <begin position="812"/>
        <end position="836"/>
    </location>
</feature>
<evidence type="ECO:0000256" key="6">
    <source>
        <dbReference type="SAM" id="Coils"/>
    </source>
</evidence>
<keyword evidence="4" id="KW-0862">Zinc</keyword>